<dbReference type="SUPFAM" id="SSF47616">
    <property type="entry name" value="GST C-terminal domain-like"/>
    <property type="match status" value="1"/>
</dbReference>
<reference evidence="2" key="1">
    <citation type="submission" date="2021-02" db="EMBL/GenBank/DDBJ databases">
        <authorList>
            <person name="Dougan E. K."/>
            <person name="Rhodes N."/>
            <person name="Thang M."/>
            <person name="Chan C."/>
        </authorList>
    </citation>
    <scope>NUCLEOTIDE SEQUENCE</scope>
</reference>
<dbReference type="Proteomes" id="UP000604046">
    <property type="component" value="Unassembled WGS sequence"/>
</dbReference>
<name>A0A812U155_9DINO</name>
<evidence type="ECO:0000313" key="2">
    <source>
        <dbReference type="EMBL" id="CAE7547850.1"/>
    </source>
</evidence>
<dbReference type="Pfam" id="PF14497">
    <property type="entry name" value="GST_C_3"/>
    <property type="match status" value="1"/>
</dbReference>
<dbReference type="AlphaFoldDB" id="A0A812U155"/>
<dbReference type="InterPro" id="IPR036282">
    <property type="entry name" value="Glutathione-S-Trfase_C_sf"/>
</dbReference>
<comment type="caution">
    <text evidence="2">The sequence shown here is derived from an EMBL/GenBank/DDBJ whole genome shotgun (WGS) entry which is preliminary data.</text>
</comment>
<evidence type="ECO:0000313" key="3">
    <source>
        <dbReference type="Proteomes" id="UP000604046"/>
    </source>
</evidence>
<dbReference type="InterPro" id="IPR010987">
    <property type="entry name" value="Glutathione-S-Trfase_C-like"/>
</dbReference>
<protein>
    <submittedName>
        <fullName evidence="2">GST1 protein</fullName>
    </submittedName>
</protein>
<sequence length="121" mass="13824">MQKFQPTRSVKFGEYGRDGITLKGNAAAHAKFWEEWVPDQFQKLNVLLKGKDRFTASGETVGELYLWAMLHQMKLCKPQLFSATPQLGEFYERIEKLAGVKKVVSGASTYGAWEQYFVNPE</sequence>
<dbReference type="OrthoDB" id="420389at2759"/>
<dbReference type="Gene3D" id="1.20.1050.10">
    <property type="match status" value="1"/>
</dbReference>
<dbReference type="EMBL" id="CAJNDS010002622">
    <property type="protein sequence ID" value="CAE7547850.1"/>
    <property type="molecule type" value="Genomic_DNA"/>
</dbReference>
<dbReference type="PROSITE" id="PS50405">
    <property type="entry name" value="GST_CTER"/>
    <property type="match status" value="1"/>
</dbReference>
<organism evidence="2 3">
    <name type="scientific">Symbiodinium natans</name>
    <dbReference type="NCBI Taxonomy" id="878477"/>
    <lineage>
        <taxon>Eukaryota</taxon>
        <taxon>Sar</taxon>
        <taxon>Alveolata</taxon>
        <taxon>Dinophyceae</taxon>
        <taxon>Suessiales</taxon>
        <taxon>Symbiodiniaceae</taxon>
        <taxon>Symbiodinium</taxon>
    </lineage>
</organism>
<keyword evidence="3" id="KW-1185">Reference proteome</keyword>
<accession>A0A812U155</accession>
<dbReference type="InterPro" id="IPR004046">
    <property type="entry name" value="GST_C"/>
</dbReference>
<gene>
    <name evidence="2" type="primary">GST1</name>
    <name evidence="2" type="ORF">SNAT2548_LOCUS30747</name>
</gene>
<proteinExistence type="predicted"/>
<feature type="domain" description="GST C-terminal" evidence="1">
    <location>
        <begin position="1"/>
        <end position="121"/>
    </location>
</feature>
<evidence type="ECO:0000259" key="1">
    <source>
        <dbReference type="PROSITE" id="PS50405"/>
    </source>
</evidence>